<dbReference type="GO" id="GO:0005737">
    <property type="term" value="C:cytoplasm"/>
    <property type="evidence" value="ECO:0007669"/>
    <property type="project" value="TreeGrafter"/>
</dbReference>
<evidence type="ECO:0000256" key="1">
    <source>
        <dbReference type="ARBA" id="ARBA00022741"/>
    </source>
</evidence>
<dbReference type="CDD" id="cd17920">
    <property type="entry name" value="DEXHc_RecQ"/>
    <property type="match status" value="1"/>
</dbReference>
<gene>
    <name evidence="10" type="ORF">ABE65_013275</name>
</gene>
<dbReference type="KEGG" id="fpn:ABE65_013275"/>
<dbReference type="InterPro" id="IPR011545">
    <property type="entry name" value="DEAD/DEAH_box_helicase_dom"/>
</dbReference>
<dbReference type="InterPro" id="IPR014001">
    <property type="entry name" value="Helicase_ATP-bd"/>
</dbReference>
<evidence type="ECO:0000259" key="8">
    <source>
        <dbReference type="PROSITE" id="PS51192"/>
    </source>
</evidence>
<dbReference type="InterPro" id="IPR027417">
    <property type="entry name" value="P-loop_NTPase"/>
</dbReference>
<dbReference type="EMBL" id="CP015378">
    <property type="protein sequence ID" value="ANC77716.1"/>
    <property type="molecule type" value="Genomic_DNA"/>
</dbReference>
<protein>
    <recommendedName>
        <fullName evidence="6">ATP-dependent DNA helicase RecQ</fullName>
    </recommendedName>
    <alternativeName>
        <fullName evidence="7">DNA 3'-5' helicase RecQ</fullName>
    </alternativeName>
</protein>
<dbReference type="Pfam" id="PF00271">
    <property type="entry name" value="Helicase_C"/>
    <property type="match status" value="1"/>
</dbReference>
<reference evidence="10 11" key="1">
    <citation type="submission" date="2016-04" db="EMBL/GenBank/DDBJ databases">
        <title>Complete genome sequence of Fictibacillus phosphorivorans G25-29, a strain toxic to nematodes.</title>
        <authorList>
            <person name="Zheng Z."/>
        </authorList>
    </citation>
    <scope>NUCLEOTIDE SEQUENCE [LARGE SCALE GENOMIC DNA]</scope>
    <source>
        <strain evidence="10 11">G25-29</strain>
    </source>
</reference>
<dbReference type="GO" id="GO:0043590">
    <property type="term" value="C:bacterial nucleoid"/>
    <property type="evidence" value="ECO:0007669"/>
    <property type="project" value="TreeGrafter"/>
</dbReference>
<keyword evidence="11" id="KW-1185">Reference proteome</keyword>
<keyword evidence="4" id="KW-0067">ATP-binding</keyword>
<dbReference type="Gene3D" id="3.40.50.300">
    <property type="entry name" value="P-loop containing nucleotide triphosphate hydrolases"/>
    <property type="match status" value="2"/>
</dbReference>
<dbReference type="GO" id="GO:0016787">
    <property type="term" value="F:hydrolase activity"/>
    <property type="evidence" value="ECO:0007669"/>
    <property type="project" value="UniProtKB-KW"/>
</dbReference>
<dbReference type="GO" id="GO:0009378">
    <property type="term" value="F:four-way junction helicase activity"/>
    <property type="evidence" value="ECO:0007669"/>
    <property type="project" value="TreeGrafter"/>
</dbReference>
<dbReference type="PROSITE" id="PS51192">
    <property type="entry name" value="HELICASE_ATP_BIND_1"/>
    <property type="match status" value="1"/>
</dbReference>
<dbReference type="GO" id="GO:0030894">
    <property type="term" value="C:replisome"/>
    <property type="evidence" value="ECO:0007669"/>
    <property type="project" value="TreeGrafter"/>
</dbReference>
<keyword evidence="2" id="KW-0378">Hydrolase</keyword>
<dbReference type="Proteomes" id="UP000076623">
    <property type="component" value="Chromosome"/>
</dbReference>
<dbReference type="InterPro" id="IPR002464">
    <property type="entry name" value="DNA/RNA_helicase_DEAH_CS"/>
</dbReference>
<dbReference type="GO" id="GO:0005524">
    <property type="term" value="F:ATP binding"/>
    <property type="evidence" value="ECO:0007669"/>
    <property type="project" value="UniProtKB-KW"/>
</dbReference>
<dbReference type="NCBIfam" id="TIGR00614">
    <property type="entry name" value="recQ_fam"/>
    <property type="match status" value="1"/>
</dbReference>
<keyword evidence="3" id="KW-0347">Helicase</keyword>
<keyword evidence="5" id="KW-0238">DNA-binding</keyword>
<evidence type="ECO:0000256" key="6">
    <source>
        <dbReference type="ARBA" id="ARBA00044535"/>
    </source>
</evidence>
<evidence type="ECO:0000313" key="10">
    <source>
        <dbReference type="EMBL" id="ANC77716.1"/>
    </source>
</evidence>
<sequence length="499" mass="57186">MQLEAVLKELYGFSTFRAGQKEIVEDLLRGNDVLGMLPTGTGKTLIYQMTAHLLKGRALIISPLVSLMEDQVDQFKQAGFKRTIALNSFLDQGEKQNVLKRIQDYQFVFVSPEILQNSYIRSILLSVNWSLFVVDEAHCISQWGHEFRPFYLELADMKKAMGNPLSLALTATATKKVQDDILHHLDMKNAEVHIHSVNRPNISIFVERFDEHDEKVERAISLVQQLKGPGIIYTNTRIAAEGLVQEFQDHDIEGVAFYHGGMNADERLLVQKQFLESQLNIIVCTNAFGMGINKSDIRFVIHFQTPSTIEGYIQEIGRAGRDSKPSVAVLLYHQADLEVPYHFIDQELPDLTQIDYLFSDHEQIKKHTYREKLKLVGLSETGQRFMEYHFKKAGVLDKKNLEVHEKNVLISRIKTTIENRKADKIESLMAIEKWATSHTCKRSGLLKYFGEPEPKPDTHCCGHCGTELSHFYGKQASLNTSYGLWEDELRRLLRQEVYN</sequence>
<dbReference type="PANTHER" id="PTHR13710">
    <property type="entry name" value="DNA HELICASE RECQ FAMILY MEMBER"/>
    <property type="match status" value="1"/>
</dbReference>
<dbReference type="PROSITE" id="PS00690">
    <property type="entry name" value="DEAH_ATP_HELICASE"/>
    <property type="match status" value="1"/>
</dbReference>
<dbReference type="GO" id="GO:0003677">
    <property type="term" value="F:DNA binding"/>
    <property type="evidence" value="ECO:0007669"/>
    <property type="project" value="UniProtKB-KW"/>
</dbReference>
<dbReference type="InterPro" id="IPR004589">
    <property type="entry name" value="DNA_helicase_ATP-dep_RecQ"/>
</dbReference>
<dbReference type="Pfam" id="PF00270">
    <property type="entry name" value="DEAD"/>
    <property type="match status" value="1"/>
</dbReference>
<dbReference type="SMART" id="SM00490">
    <property type="entry name" value="HELICc"/>
    <property type="match status" value="1"/>
</dbReference>
<proteinExistence type="predicted"/>
<dbReference type="GO" id="GO:0043138">
    <property type="term" value="F:3'-5' DNA helicase activity"/>
    <property type="evidence" value="ECO:0007669"/>
    <property type="project" value="TreeGrafter"/>
</dbReference>
<evidence type="ECO:0000313" key="11">
    <source>
        <dbReference type="Proteomes" id="UP000076623"/>
    </source>
</evidence>
<evidence type="ECO:0000256" key="4">
    <source>
        <dbReference type="ARBA" id="ARBA00022840"/>
    </source>
</evidence>
<dbReference type="GO" id="GO:0006310">
    <property type="term" value="P:DNA recombination"/>
    <property type="evidence" value="ECO:0007669"/>
    <property type="project" value="InterPro"/>
</dbReference>
<feature type="domain" description="Helicase C-terminal" evidence="9">
    <location>
        <begin position="215"/>
        <end position="362"/>
    </location>
</feature>
<evidence type="ECO:0000256" key="5">
    <source>
        <dbReference type="ARBA" id="ARBA00023125"/>
    </source>
</evidence>
<dbReference type="PANTHER" id="PTHR13710:SF84">
    <property type="entry name" value="ATP-DEPENDENT DNA HELICASE RECS-RELATED"/>
    <property type="match status" value="1"/>
</dbReference>
<dbReference type="GO" id="GO:0006281">
    <property type="term" value="P:DNA repair"/>
    <property type="evidence" value="ECO:0007669"/>
    <property type="project" value="TreeGrafter"/>
</dbReference>
<dbReference type="InterPro" id="IPR001650">
    <property type="entry name" value="Helicase_C-like"/>
</dbReference>
<dbReference type="Pfam" id="PF16124">
    <property type="entry name" value="RecQ_Zn_bind"/>
    <property type="match status" value="1"/>
</dbReference>
<feature type="domain" description="Helicase ATP-binding" evidence="8">
    <location>
        <begin position="24"/>
        <end position="191"/>
    </location>
</feature>
<dbReference type="PROSITE" id="PS51194">
    <property type="entry name" value="HELICASE_CTER"/>
    <property type="match status" value="1"/>
</dbReference>
<evidence type="ECO:0000256" key="3">
    <source>
        <dbReference type="ARBA" id="ARBA00022806"/>
    </source>
</evidence>
<organism evidence="10 11">
    <name type="scientific">Fictibacillus phosphorivorans</name>
    <dbReference type="NCBI Taxonomy" id="1221500"/>
    <lineage>
        <taxon>Bacteria</taxon>
        <taxon>Bacillati</taxon>
        <taxon>Bacillota</taxon>
        <taxon>Bacilli</taxon>
        <taxon>Bacillales</taxon>
        <taxon>Fictibacillaceae</taxon>
        <taxon>Fictibacillus</taxon>
    </lineage>
</organism>
<evidence type="ECO:0000256" key="2">
    <source>
        <dbReference type="ARBA" id="ARBA00022801"/>
    </source>
</evidence>
<dbReference type="STRING" id="1221500.ABE65_013275"/>
<dbReference type="AlphaFoldDB" id="A0A160INU0"/>
<dbReference type="SMART" id="SM00487">
    <property type="entry name" value="DEXDc"/>
    <property type="match status" value="1"/>
</dbReference>
<evidence type="ECO:0000256" key="7">
    <source>
        <dbReference type="ARBA" id="ARBA00044550"/>
    </source>
</evidence>
<dbReference type="RefSeq" id="WP_066395759.1">
    <property type="nucleotide sequence ID" value="NZ_CP015378.1"/>
</dbReference>
<keyword evidence="1" id="KW-0547">Nucleotide-binding</keyword>
<evidence type="ECO:0000259" key="9">
    <source>
        <dbReference type="PROSITE" id="PS51194"/>
    </source>
</evidence>
<dbReference type="SUPFAM" id="SSF52540">
    <property type="entry name" value="P-loop containing nucleoside triphosphate hydrolases"/>
    <property type="match status" value="1"/>
</dbReference>
<accession>A0A160INU0</accession>
<dbReference type="InterPro" id="IPR032284">
    <property type="entry name" value="RecQ_Zn-bd"/>
</dbReference>
<name>A0A160INU0_9BACL</name>